<evidence type="ECO:0000313" key="1">
    <source>
        <dbReference type="EMBL" id="CAK9059896.1"/>
    </source>
</evidence>
<sequence length="101" mass="11683">MFFGSIRLLSVPAMAKNPADVFAKDWKAFQKVVQEVPEEFEKLIERRRDAFDRKTENSLHTVPMETVTPVEMRSSATCDFSRRPSADGCRVRIVEHKIEQL</sequence>
<reference evidence="1 2" key="1">
    <citation type="submission" date="2024-02" db="EMBL/GenBank/DDBJ databases">
        <authorList>
            <person name="Chen Y."/>
            <person name="Shah S."/>
            <person name="Dougan E. K."/>
            <person name="Thang M."/>
            <person name="Chan C."/>
        </authorList>
    </citation>
    <scope>NUCLEOTIDE SEQUENCE [LARGE SCALE GENOMIC DNA]</scope>
</reference>
<comment type="caution">
    <text evidence="1">The sequence shown here is derived from an EMBL/GenBank/DDBJ whole genome shotgun (WGS) entry which is preliminary data.</text>
</comment>
<protein>
    <submittedName>
        <fullName evidence="1">Uncharacterized protein</fullName>
    </submittedName>
</protein>
<dbReference type="Proteomes" id="UP001642484">
    <property type="component" value="Unassembled WGS sequence"/>
</dbReference>
<gene>
    <name evidence="1" type="ORF">CCMP2556_LOCUS29474</name>
</gene>
<proteinExistence type="predicted"/>
<organism evidence="1 2">
    <name type="scientific">Durusdinium trenchii</name>
    <dbReference type="NCBI Taxonomy" id="1381693"/>
    <lineage>
        <taxon>Eukaryota</taxon>
        <taxon>Sar</taxon>
        <taxon>Alveolata</taxon>
        <taxon>Dinophyceae</taxon>
        <taxon>Suessiales</taxon>
        <taxon>Symbiodiniaceae</taxon>
        <taxon>Durusdinium</taxon>
    </lineage>
</organism>
<accession>A0ABP0N851</accession>
<evidence type="ECO:0000313" key="2">
    <source>
        <dbReference type="Proteomes" id="UP001642484"/>
    </source>
</evidence>
<name>A0ABP0N851_9DINO</name>
<keyword evidence="2" id="KW-1185">Reference proteome</keyword>
<dbReference type="EMBL" id="CAXAMN010021473">
    <property type="protein sequence ID" value="CAK9059896.1"/>
    <property type="molecule type" value="Genomic_DNA"/>
</dbReference>